<reference evidence="1 2" key="1">
    <citation type="journal article" date="1995" name="Virology">
        <title>Analysis of 45 kb of DNA located at the left end of the chlorella virus PBCV-1 genome.</title>
        <authorList>
            <person name="Lu Z."/>
            <person name="Li Y."/>
            <person name="Zhang Y."/>
            <person name="Kutish G.F."/>
            <person name="Rock D.L."/>
            <person name="Van Etten J.L."/>
        </authorList>
    </citation>
    <scope>NUCLEOTIDE SEQUENCE [LARGE SCALE GENOMIC DNA]</scope>
</reference>
<evidence type="ECO:0000313" key="2">
    <source>
        <dbReference type="Proteomes" id="UP000000862"/>
    </source>
</evidence>
<reference evidence="1 2" key="7">
    <citation type="journal article" date="2000" name="Virology">
        <title>Characterization of a beta-1,3-glucanase encoded by chlorella virus PBCV-1.</title>
        <authorList>
            <person name="Sun L."/>
            <person name="Gurnon J.R."/>
            <person name="Adams B.J."/>
            <person name="Graves M.V."/>
            <person name="Van Etten J.L."/>
        </authorList>
    </citation>
    <scope>NUCLEOTIDE SEQUENCE [LARGE SCALE GENOMIC DNA]</scope>
</reference>
<proteinExistence type="predicted"/>
<keyword evidence="2" id="KW-1185">Reference proteome</keyword>
<reference evidence="1 2" key="4">
    <citation type="journal article" date="1996" name="Virology">
        <title>Analysis of 76 kb of the chlorella virus PBCV-1 330-kb genome: map positions 182 to 258.</title>
        <authorList>
            <person name="Kutish G.F."/>
            <person name="Li Y."/>
            <person name="Lu Z."/>
            <person name="Furuta M."/>
            <person name="Rock D.L."/>
            <person name="Van Etten J.L."/>
        </authorList>
    </citation>
    <scope>NUCLEOTIDE SEQUENCE [LARGE SCALE GENOMIC DNA]</scope>
</reference>
<gene>
    <name evidence="1" type="primary">a164L</name>
</gene>
<sequence>MKPGDLSILFLFADFLSPLFSLFFIEELSRILLLLVGINSTSSSSRLKNTSLSRPVFFVHTILKINESTYPIPRITKIPHVFFRVNWLLAADRFSFKFISDDTVYIVLYSFNRSFTYLFIYEITDGVTSFVYRI</sequence>
<organism evidence="1 2">
    <name type="scientific">Paramecium bursaria Chlorella virus 1</name>
    <name type="common">PBCV-1</name>
    <dbReference type="NCBI Taxonomy" id="10506"/>
    <lineage>
        <taxon>Viruses</taxon>
        <taxon>Varidnaviria</taxon>
        <taxon>Bamfordvirae</taxon>
        <taxon>Nucleocytoviricota</taxon>
        <taxon>Megaviricetes</taxon>
        <taxon>Algavirales</taxon>
        <taxon>Phycodnaviridae</taxon>
        <taxon>Chlorovirus</taxon>
        <taxon>Chlorovirus vanettense</taxon>
    </lineage>
</organism>
<protein>
    <submittedName>
        <fullName evidence="1">Uncharacterized protein</fullName>
    </submittedName>
</protein>
<dbReference type="GeneID" id="917834"/>
<reference evidence="1 2" key="8">
    <citation type="journal article" date="2010" name="J. Virol.">
        <title>Microarray analysis of Paramecium bursaria chlorella virus 1 transcription.</title>
        <authorList>
            <person name="Yanai-Balser G.M."/>
            <person name="Duncan G.A."/>
            <person name="Eudy J.D."/>
            <person name="Wang D."/>
            <person name="Li X."/>
            <person name="Agarkova I.V."/>
            <person name="Dunigan D.D."/>
            <person name="Van Etten J.L."/>
        </authorList>
    </citation>
    <scope>NUCLEOTIDE SEQUENCE [LARGE SCALE GENOMIC DNA]</scope>
</reference>
<accession>Q84484</accession>
<dbReference type="EMBL" id="JF411744">
    <property type="protein sequence ID" value="AAC96532.1"/>
    <property type="molecule type" value="Genomic_DNA"/>
</dbReference>
<dbReference type="KEGG" id="vg:917834"/>
<dbReference type="Proteomes" id="UP000000862">
    <property type="component" value="Segment"/>
</dbReference>
<evidence type="ECO:0000313" key="1">
    <source>
        <dbReference type="EMBL" id="AAC96532.1"/>
    </source>
</evidence>
<reference evidence="1 2" key="6">
    <citation type="journal article" date="1999" name="Virology">
        <title>Chlorella virus PBCV-1 encodes a functional homospermidine synthase.</title>
        <authorList>
            <person name="Kaiser A."/>
            <person name="Vollmert M."/>
            <person name="Tholl D."/>
            <person name="Graves M.V."/>
            <person name="Gurnon J.R."/>
            <person name="Xing W."/>
            <person name="Lisec A.D."/>
            <person name="Nickerson K.W."/>
            <person name="Van Etten J.L."/>
        </authorList>
    </citation>
    <scope>NUCLEOTIDE SEQUENCE [LARGE SCALE GENOMIC DNA]</scope>
</reference>
<dbReference type="PIR" id="T17655">
    <property type="entry name" value="T17655"/>
</dbReference>
<reference evidence="1 2" key="2">
    <citation type="journal article" date="1995" name="Virology">
        <title>Analysis of 43 kb of the Chlorella virus PBCV-1 330-kb genome: map positions 45 to 88.</title>
        <authorList>
            <person name="Li Y."/>
            <person name="Lu Z."/>
            <person name="Burbank D.E."/>
            <person name="Kutish G.F."/>
            <person name="Rock D.L."/>
            <person name="Van Etten J.L."/>
        </authorList>
    </citation>
    <scope>NUCLEOTIDE SEQUENCE [LARGE SCALE GENOMIC DNA]</scope>
</reference>
<reference evidence="1 2" key="3">
    <citation type="journal article" date="1996" name="Virology">
        <title>Analysis of 94 kb of the chlorella virus PBCV-1 330-kb genome: map positions 88 to 182.</title>
        <authorList>
            <person name="Lu Z."/>
            <person name="Li Y."/>
            <person name="Que Q."/>
            <person name="Kutish G.F."/>
            <person name="Rock D.L."/>
            <person name="Van Etten J.L."/>
        </authorList>
    </citation>
    <scope>NUCLEOTIDE SEQUENCE [LARGE SCALE GENOMIC DNA]</scope>
</reference>
<name>Q84484_PBCV1</name>
<organismHost>
    <name type="scientific">Chlorella</name>
    <dbReference type="NCBI Taxonomy" id="3071"/>
</organismHost>
<dbReference type="RefSeq" id="NP_048512.1">
    <property type="nucleotide sequence ID" value="NC_000852.5"/>
</dbReference>
<reference evidence="1 2" key="5">
    <citation type="journal article" date="1997" name="Virology">
        <title>Analysis of 74 kb of DNA located at the right end of the 330-kb chlorella virus PBCV-1 genome.</title>
        <authorList>
            <person name="Li Y."/>
            <person name="Lu Z."/>
            <person name="Sun L."/>
            <person name="Ropp S."/>
            <person name="Kutish G.F."/>
            <person name="Rock D.L."/>
            <person name="Van Etten J.L."/>
        </authorList>
    </citation>
    <scope>NUCLEOTIDE SEQUENCE [LARGE SCALE GENOMIC DNA]</scope>
</reference>